<dbReference type="GO" id="GO:0008061">
    <property type="term" value="F:chitin binding"/>
    <property type="evidence" value="ECO:0007669"/>
    <property type="project" value="UniProtKB-KW"/>
</dbReference>
<keyword evidence="4" id="KW-1015">Disulfide bond</keyword>
<accession>A0A212EJF0</accession>
<evidence type="ECO:0000256" key="2">
    <source>
        <dbReference type="ARBA" id="ARBA00022729"/>
    </source>
</evidence>
<keyword evidence="2" id="KW-0732">Signal</keyword>
<evidence type="ECO:0000256" key="5">
    <source>
        <dbReference type="ARBA" id="ARBA00023180"/>
    </source>
</evidence>
<dbReference type="AlphaFoldDB" id="A0A212EJF0"/>
<dbReference type="KEGG" id="dpl:KGM_204347"/>
<proteinExistence type="predicted"/>
<feature type="compositionally biased region" description="Polar residues" evidence="6">
    <location>
        <begin position="670"/>
        <end position="715"/>
    </location>
</feature>
<dbReference type="GO" id="GO:0005576">
    <property type="term" value="C:extracellular region"/>
    <property type="evidence" value="ECO:0007669"/>
    <property type="project" value="InterPro"/>
</dbReference>
<feature type="compositionally biased region" description="Polar residues" evidence="6">
    <location>
        <begin position="888"/>
        <end position="914"/>
    </location>
</feature>
<dbReference type="Gene3D" id="2.170.140.10">
    <property type="entry name" value="Chitin binding domain"/>
    <property type="match status" value="8"/>
</dbReference>
<dbReference type="eggNOG" id="KOG2806">
    <property type="taxonomic scope" value="Eukaryota"/>
</dbReference>
<feature type="region of interest" description="Disordered" evidence="6">
    <location>
        <begin position="664"/>
        <end position="715"/>
    </location>
</feature>
<dbReference type="Pfam" id="PF01607">
    <property type="entry name" value="CBM_14"/>
    <property type="match status" value="8"/>
</dbReference>
<dbReference type="InterPro" id="IPR036508">
    <property type="entry name" value="Chitin-bd_dom_sf"/>
</dbReference>
<feature type="domain" description="Chitin-binding type-2" evidence="7">
    <location>
        <begin position="1"/>
        <end position="61"/>
    </location>
</feature>
<feature type="domain" description="Chitin-binding type-2" evidence="7">
    <location>
        <begin position="920"/>
        <end position="980"/>
    </location>
</feature>
<dbReference type="PANTHER" id="PTHR23301">
    <property type="entry name" value="CHITIN BINDING PERITROPHIN-A"/>
    <property type="match status" value="1"/>
</dbReference>
<keyword evidence="3" id="KW-0677">Repeat</keyword>
<evidence type="ECO:0000313" key="9">
    <source>
        <dbReference type="Proteomes" id="UP000007151"/>
    </source>
</evidence>
<keyword evidence="5" id="KW-0325">Glycoprotein</keyword>
<evidence type="ECO:0000256" key="1">
    <source>
        <dbReference type="ARBA" id="ARBA00022669"/>
    </source>
</evidence>
<dbReference type="STRING" id="278856.A0A212EJF0"/>
<dbReference type="SMART" id="SM00494">
    <property type="entry name" value="ChtBD2"/>
    <property type="match status" value="8"/>
</dbReference>
<organism evidence="8 9">
    <name type="scientific">Danaus plexippus plexippus</name>
    <dbReference type="NCBI Taxonomy" id="278856"/>
    <lineage>
        <taxon>Eukaryota</taxon>
        <taxon>Metazoa</taxon>
        <taxon>Ecdysozoa</taxon>
        <taxon>Arthropoda</taxon>
        <taxon>Hexapoda</taxon>
        <taxon>Insecta</taxon>
        <taxon>Pterygota</taxon>
        <taxon>Neoptera</taxon>
        <taxon>Endopterygota</taxon>
        <taxon>Lepidoptera</taxon>
        <taxon>Glossata</taxon>
        <taxon>Ditrysia</taxon>
        <taxon>Papilionoidea</taxon>
        <taxon>Nymphalidae</taxon>
        <taxon>Danainae</taxon>
        <taxon>Danaini</taxon>
        <taxon>Danaina</taxon>
        <taxon>Danaus</taxon>
        <taxon>Danaus</taxon>
    </lineage>
</organism>
<reference evidence="8 9" key="1">
    <citation type="journal article" date="2011" name="Cell">
        <title>The monarch butterfly genome yields insights into long-distance migration.</title>
        <authorList>
            <person name="Zhan S."/>
            <person name="Merlin C."/>
            <person name="Boore J.L."/>
            <person name="Reppert S.M."/>
        </authorList>
    </citation>
    <scope>NUCLEOTIDE SEQUENCE [LARGE SCALE GENOMIC DNA]</scope>
    <source>
        <strain evidence="8">F-2</strain>
    </source>
</reference>
<dbReference type="SUPFAM" id="SSF57625">
    <property type="entry name" value="Invertebrate chitin-binding proteins"/>
    <property type="match status" value="8"/>
</dbReference>
<keyword evidence="1" id="KW-0147">Chitin-binding</keyword>
<name>A0A212EJF0_DANPL</name>
<feature type="domain" description="Chitin-binding type-2" evidence="7">
    <location>
        <begin position="717"/>
        <end position="777"/>
    </location>
</feature>
<dbReference type="Proteomes" id="UP000007151">
    <property type="component" value="Unassembled WGS sequence"/>
</dbReference>
<gene>
    <name evidence="8" type="ORF">KGM_204347</name>
</gene>
<dbReference type="PROSITE" id="PS50940">
    <property type="entry name" value="CHIT_BIND_II"/>
    <property type="match status" value="8"/>
</dbReference>
<sequence>MCHNEGFQADPMDCSVFYRCVQSSRGKFNVFRFQCGPGTVYDPETEICNHASNTKRSECGAAISSNNLEINENGLDMQELPSPITTSPLNIQMNGSVTSISISEKDLHILNSTTASLTTTAAVNQQFSEAFDISGMYPWDNKNSDFTPNPILSKPALIEKNNPCTFDGFVGDSYDCKKFYRCVNNFRGGFTRYEFVCSDSTIWDDDKQSCNYAWAVRSRRCGRDATRNNVLNAMTTHYENENNLVDKDPNLNHFGEKIQNSYISNDSPTSINQNKDHTRITSSSFSMVTIPYDNANIVTDKNEDPAHFIDKQNNSSLSGTSDSQNQEIKIEFTMSSNPSSSTEHTLLSSSVNDSWKLLNNVCTQSGFIGDPNDCKKFYRCVDNGQGSYTKYEFSCSQGTLWDSEIEACNHAWAVKGCGNTAFTQSLTTETSVSNVVSSEINPLPDGINNVDDDFGYPNLVDQDHMKTTTSKIETTFSLPATNEEANILDKSCSTSGYFVNSLDCSKFYRCVENGKGSFTRFDYNCGEGTVWDESIEACNHAWAVKSCRSNSENFIDSEQMTTITLVQTSTQKNKDNNDYDSIYGSQQSTMGSNIVTELSTTTLKQTLLSQNECTTNGFIGDSRDCKKFYRCVENGDGGYTKYEFSCGDETVWDPVIEACNHNSGDKDCTRSSNNNYNTVEPINSNEDVGNHYVTSSSQDPENPAQSQSTTSVVPSNNNLCETAGFMGDSNDCEKFYRCVENGKGGYNRIEFKCAEGTVWDSSIEACNHRWAVENCGKDSANEFIETTIDSMSTVTDKTSISTKSPEYSETLAQYTSTERTNVSEDSCSSEGFFGSVNGECNKFYRCVDNGRGGYYKYEFTCGDGTVWDENIKACNHDTYNKTCRISDSKPQTDTTISTDGPKSTTHASITNVQEPSKPDDKECKSEGFIPNPLDCHKFFRCVDNGEGGYTKFEFSCGEGTVWIQEIQACDHDTGENSCNQQNNNNNVITR</sequence>
<feature type="domain" description="Chitin-binding type-2" evidence="7">
    <location>
        <begin position="489"/>
        <end position="549"/>
    </location>
</feature>
<feature type="domain" description="Chitin-binding type-2" evidence="7">
    <location>
        <begin position="161"/>
        <end position="223"/>
    </location>
</feature>
<feature type="domain" description="Chitin-binding type-2" evidence="7">
    <location>
        <begin position="359"/>
        <end position="419"/>
    </location>
</feature>
<keyword evidence="9" id="KW-1185">Reference proteome</keyword>
<evidence type="ECO:0000256" key="6">
    <source>
        <dbReference type="SAM" id="MobiDB-lite"/>
    </source>
</evidence>
<dbReference type="FunFam" id="2.170.140.10:FF:000006">
    <property type="entry name" value="Mucin related 89F, isoform B"/>
    <property type="match status" value="4"/>
</dbReference>
<protein>
    <recommendedName>
        <fullName evidence="7">Chitin-binding type-2 domain-containing protein</fullName>
    </recommendedName>
</protein>
<dbReference type="InParanoid" id="A0A212EJF0"/>
<evidence type="ECO:0000256" key="4">
    <source>
        <dbReference type="ARBA" id="ARBA00023157"/>
    </source>
</evidence>
<dbReference type="InterPro" id="IPR002557">
    <property type="entry name" value="Chitin-bd_dom"/>
</dbReference>
<evidence type="ECO:0000259" key="7">
    <source>
        <dbReference type="PROSITE" id="PS50940"/>
    </source>
</evidence>
<dbReference type="EMBL" id="AGBW02014463">
    <property type="protein sequence ID" value="OWR41632.1"/>
    <property type="molecule type" value="Genomic_DNA"/>
</dbReference>
<feature type="domain" description="Chitin-binding type-2" evidence="7">
    <location>
        <begin position="610"/>
        <end position="670"/>
    </location>
</feature>
<dbReference type="InterPro" id="IPR051940">
    <property type="entry name" value="Chitin_bind-dev_reg"/>
</dbReference>
<dbReference type="PANTHER" id="PTHR23301:SF110">
    <property type="entry name" value="LD43683P-RELATED"/>
    <property type="match status" value="1"/>
</dbReference>
<feature type="region of interest" description="Disordered" evidence="6">
    <location>
        <begin position="887"/>
        <end position="923"/>
    </location>
</feature>
<comment type="caution">
    <text evidence="8">The sequence shown here is derived from an EMBL/GenBank/DDBJ whole genome shotgun (WGS) entry which is preliminary data.</text>
</comment>
<feature type="domain" description="Chitin-binding type-2" evidence="7">
    <location>
        <begin position="824"/>
        <end position="885"/>
    </location>
</feature>
<evidence type="ECO:0000313" key="8">
    <source>
        <dbReference type="EMBL" id="OWR41632.1"/>
    </source>
</evidence>
<evidence type="ECO:0000256" key="3">
    <source>
        <dbReference type="ARBA" id="ARBA00022737"/>
    </source>
</evidence>